<proteinExistence type="predicted"/>
<dbReference type="RefSeq" id="WP_380128258.1">
    <property type="nucleotide sequence ID" value="NZ_JBHSIU010000130.1"/>
</dbReference>
<evidence type="ECO:0000313" key="4">
    <source>
        <dbReference type="Proteomes" id="UP001595912"/>
    </source>
</evidence>
<reference evidence="4" key="1">
    <citation type="journal article" date="2019" name="Int. J. Syst. Evol. Microbiol.">
        <title>The Global Catalogue of Microorganisms (GCM) 10K type strain sequencing project: providing services to taxonomists for standard genome sequencing and annotation.</title>
        <authorList>
            <consortium name="The Broad Institute Genomics Platform"/>
            <consortium name="The Broad Institute Genome Sequencing Center for Infectious Disease"/>
            <person name="Wu L."/>
            <person name="Ma J."/>
        </authorList>
    </citation>
    <scope>NUCLEOTIDE SEQUENCE [LARGE SCALE GENOMIC DNA]</scope>
    <source>
        <strain evidence="4">CGMCC 4.7152</strain>
    </source>
</reference>
<evidence type="ECO:0000256" key="1">
    <source>
        <dbReference type="SAM" id="MobiDB-lite"/>
    </source>
</evidence>
<sequence length="392" mass="40905">MTVREAGAQPGQAVAPAKPRTARKARRERERALSEGLRFTGSRRRWLLMAGALGVAPILSLMSLVVALNKPSRNDISDLVRAEMLAAGSQFPKGDAVMWAGQVARVWGTWDERAATQRAVLLAPYLSQGMDSQAGWNGKGLQQVLYASVNPEPEVRDANHATVDTVYQIQDGTWRCVALPVFAYKPKDFGESAPWAFALAGNPVPAACAPRTGAPNLPPGPSQQVNRDGADDLRATFLPGFFAAWAASDQAALRQYTVSGMRTMGLGGAFLSLPLPTIGDVLLRSASESSDEYSATVPVTWSVPGSPATLTTVYEVPLTKSGAQWFVTGEPAAPVQAPNVSGGNPSGLVADPNASSGAGTYPNPSGSPVVPGPSFPGTQVPSASTTPTKAGG</sequence>
<protein>
    <recommendedName>
        <fullName evidence="5">Conjugative transposon protein TcpC</fullName>
    </recommendedName>
</protein>
<evidence type="ECO:0000256" key="2">
    <source>
        <dbReference type="SAM" id="Phobius"/>
    </source>
</evidence>
<organism evidence="3 4">
    <name type="scientific">Dactylosporangium cerinum</name>
    <dbReference type="NCBI Taxonomy" id="1434730"/>
    <lineage>
        <taxon>Bacteria</taxon>
        <taxon>Bacillati</taxon>
        <taxon>Actinomycetota</taxon>
        <taxon>Actinomycetes</taxon>
        <taxon>Micromonosporales</taxon>
        <taxon>Micromonosporaceae</taxon>
        <taxon>Dactylosporangium</taxon>
    </lineage>
</organism>
<dbReference type="EMBL" id="JBHSIU010000130">
    <property type="protein sequence ID" value="MFC5007620.1"/>
    <property type="molecule type" value="Genomic_DNA"/>
</dbReference>
<feature type="region of interest" description="Disordered" evidence="1">
    <location>
        <begin position="336"/>
        <end position="392"/>
    </location>
</feature>
<feature type="compositionally biased region" description="Low complexity" evidence="1">
    <location>
        <begin position="1"/>
        <end position="19"/>
    </location>
</feature>
<accession>A0ABV9WFU1</accession>
<feature type="compositionally biased region" description="Polar residues" evidence="1">
    <location>
        <begin position="379"/>
        <end position="392"/>
    </location>
</feature>
<comment type="caution">
    <text evidence="3">The sequence shown here is derived from an EMBL/GenBank/DDBJ whole genome shotgun (WGS) entry which is preliminary data.</text>
</comment>
<gene>
    <name evidence="3" type="ORF">ACFPIJ_58670</name>
</gene>
<evidence type="ECO:0008006" key="5">
    <source>
        <dbReference type="Google" id="ProtNLM"/>
    </source>
</evidence>
<keyword evidence="2" id="KW-1133">Transmembrane helix</keyword>
<keyword evidence="2" id="KW-0812">Transmembrane</keyword>
<dbReference type="Gene3D" id="3.10.450.540">
    <property type="match status" value="1"/>
</dbReference>
<evidence type="ECO:0000313" key="3">
    <source>
        <dbReference type="EMBL" id="MFC5007620.1"/>
    </source>
</evidence>
<keyword evidence="4" id="KW-1185">Reference proteome</keyword>
<dbReference type="Proteomes" id="UP001595912">
    <property type="component" value="Unassembled WGS sequence"/>
</dbReference>
<feature type="transmembrane region" description="Helical" evidence="2">
    <location>
        <begin position="46"/>
        <end position="68"/>
    </location>
</feature>
<keyword evidence="2" id="KW-0472">Membrane</keyword>
<name>A0ABV9WFU1_9ACTN</name>
<feature type="region of interest" description="Disordered" evidence="1">
    <location>
        <begin position="1"/>
        <end position="34"/>
    </location>
</feature>